<comment type="caution">
    <text evidence="1">The sequence shown here is derived from an EMBL/GenBank/DDBJ whole genome shotgun (WGS) entry which is preliminary data.</text>
</comment>
<protein>
    <submittedName>
        <fullName evidence="1">Uncharacterized protein</fullName>
    </submittedName>
</protein>
<evidence type="ECO:0000313" key="1">
    <source>
        <dbReference type="EMBL" id="EDU61355.1"/>
    </source>
</evidence>
<reference evidence="1 2" key="3">
    <citation type="submission" date="2008-05" db="EMBL/GenBank/DDBJ databases">
        <authorList>
            <person name="Fulton L."/>
            <person name="Clifton S."/>
            <person name="Fulton B."/>
            <person name="Xu J."/>
            <person name="Minx P."/>
            <person name="Pepin K.H."/>
            <person name="Johnson M."/>
            <person name="Thiruvilangam P."/>
            <person name="Bhonagiri V."/>
            <person name="Nash W.E."/>
            <person name="Mardis E.R."/>
            <person name="Wilson R.K."/>
        </authorList>
    </citation>
    <scope>NUCLEOTIDE SEQUENCE [LARGE SCALE GENOMIC DNA]</scope>
    <source>
        <strain evidence="1 2">ATCC 25827</strain>
    </source>
</reference>
<dbReference type="EMBL" id="ABJD02000048">
    <property type="protein sequence ID" value="EDU61355.1"/>
    <property type="molecule type" value="Genomic_DNA"/>
</dbReference>
<reference evidence="2" key="2">
    <citation type="submission" date="2008-04" db="EMBL/GenBank/DDBJ databases">
        <title>Draft genome sequence of Providencia stuartii(ATCC 25827).</title>
        <authorList>
            <person name="Sudarsanam P."/>
            <person name="Ley R."/>
            <person name="Guruge J."/>
            <person name="Turnbaugh P.J."/>
            <person name="Mahowald M."/>
            <person name="Liep D."/>
            <person name="Gordon J."/>
        </authorList>
    </citation>
    <scope>NUCLEOTIDE SEQUENCE [LARGE SCALE GENOMIC DNA]</scope>
    <source>
        <strain evidence="2">ATCC 25827</strain>
    </source>
</reference>
<dbReference type="Proteomes" id="UP000004506">
    <property type="component" value="Unassembled WGS sequence"/>
</dbReference>
<name>A0AA86YQU6_PROST</name>
<evidence type="ECO:0000313" key="2">
    <source>
        <dbReference type="Proteomes" id="UP000004506"/>
    </source>
</evidence>
<gene>
    <name evidence="1" type="ORF">PROSTU_00545</name>
</gene>
<organism evidence="1 2">
    <name type="scientific">Providencia stuartii ATCC 25827</name>
    <dbReference type="NCBI Taxonomy" id="471874"/>
    <lineage>
        <taxon>Bacteria</taxon>
        <taxon>Pseudomonadati</taxon>
        <taxon>Pseudomonadota</taxon>
        <taxon>Gammaproteobacteria</taxon>
        <taxon>Enterobacterales</taxon>
        <taxon>Morganellaceae</taxon>
        <taxon>Providencia</taxon>
    </lineage>
</organism>
<reference evidence="2" key="1">
    <citation type="submission" date="2008-04" db="EMBL/GenBank/DDBJ databases">
        <title>Draft genome sequence of Providencia stuartii (ATCC 25827).</title>
        <authorList>
            <person name="Sudarsanam P."/>
            <person name="Ley R."/>
            <person name="Guruge J."/>
            <person name="Turnbaugh P.J."/>
            <person name="Mahowald M."/>
            <person name="Liep D."/>
            <person name="Gordon J."/>
        </authorList>
    </citation>
    <scope>NUCLEOTIDE SEQUENCE [LARGE SCALE GENOMIC DNA]</scope>
    <source>
        <strain evidence="2">ATCC 25827</strain>
    </source>
</reference>
<dbReference type="AlphaFoldDB" id="A0AA86YQU6"/>
<accession>A0AA86YQU6</accession>
<proteinExistence type="predicted"/>
<sequence>MDLNKNKAPVSIITRSLLVSNTVMRQISMFFHIQWLSDLRL</sequence>